<accession>K0TGY7</accession>
<dbReference type="AlphaFoldDB" id="K0TGY7"/>
<protein>
    <submittedName>
        <fullName evidence="1">Uncharacterized protein</fullName>
    </submittedName>
</protein>
<dbReference type="EMBL" id="AGNL01002377">
    <property type="protein sequence ID" value="EJK76274.1"/>
    <property type="molecule type" value="Genomic_DNA"/>
</dbReference>
<proteinExistence type="predicted"/>
<keyword evidence="2" id="KW-1185">Reference proteome</keyword>
<name>K0TGY7_THAOC</name>
<evidence type="ECO:0000313" key="1">
    <source>
        <dbReference type="EMBL" id="EJK76274.1"/>
    </source>
</evidence>
<gene>
    <name evidence="1" type="ORF">THAOC_01973</name>
</gene>
<reference evidence="1 2" key="1">
    <citation type="journal article" date="2012" name="Genome Biol.">
        <title>Genome and low-iron response of an oceanic diatom adapted to chronic iron limitation.</title>
        <authorList>
            <person name="Lommer M."/>
            <person name="Specht M."/>
            <person name="Roy A.S."/>
            <person name="Kraemer L."/>
            <person name="Andreson R."/>
            <person name="Gutowska M.A."/>
            <person name="Wolf J."/>
            <person name="Bergner S.V."/>
            <person name="Schilhabel M.B."/>
            <person name="Klostermeier U.C."/>
            <person name="Beiko R.G."/>
            <person name="Rosenstiel P."/>
            <person name="Hippler M."/>
            <person name="Laroche J."/>
        </authorList>
    </citation>
    <scope>NUCLEOTIDE SEQUENCE [LARGE SCALE GENOMIC DNA]</scope>
    <source>
        <strain evidence="1 2">CCMP1005</strain>
    </source>
</reference>
<evidence type="ECO:0000313" key="2">
    <source>
        <dbReference type="Proteomes" id="UP000266841"/>
    </source>
</evidence>
<dbReference type="Proteomes" id="UP000266841">
    <property type="component" value="Unassembled WGS sequence"/>
</dbReference>
<comment type="caution">
    <text evidence="1">The sequence shown here is derived from an EMBL/GenBank/DDBJ whole genome shotgun (WGS) entry which is preliminary data.</text>
</comment>
<organism evidence="1 2">
    <name type="scientific">Thalassiosira oceanica</name>
    <name type="common">Marine diatom</name>
    <dbReference type="NCBI Taxonomy" id="159749"/>
    <lineage>
        <taxon>Eukaryota</taxon>
        <taxon>Sar</taxon>
        <taxon>Stramenopiles</taxon>
        <taxon>Ochrophyta</taxon>
        <taxon>Bacillariophyta</taxon>
        <taxon>Coscinodiscophyceae</taxon>
        <taxon>Thalassiosirophycidae</taxon>
        <taxon>Thalassiosirales</taxon>
        <taxon>Thalassiosiraceae</taxon>
        <taxon>Thalassiosira</taxon>
    </lineage>
</organism>
<sequence>MGGATPPRSPLISPNAAVEVLYDGRDRGPAELQTTEHEETMYEAVGHLGASTNVTNDNANLAAAATVNAVRDFVLMTLTPLWETMARGMN</sequence>